<feature type="compositionally biased region" description="Low complexity" evidence="1">
    <location>
        <begin position="16"/>
        <end position="27"/>
    </location>
</feature>
<dbReference type="GO" id="GO:0051213">
    <property type="term" value="F:dioxygenase activity"/>
    <property type="evidence" value="ECO:0007669"/>
    <property type="project" value="UniProtKB-KW"/>
</dbReference>
<name>A0A846YJE6_9NOCA</name>
<gene>
    <name evidence="3" type="ORF">HGA15_23195</name>
</gene>
<accession>A0A846YJE6</accession>
<dbReference type="Pfam" id="PF00903">
    <property type="entry name" value="Glyoxalase"/>
    <property type="match status" value="1"/>
</dbReference>
<protein>
    <submittedName>
        <fullName evidence="3">Biphenyl 2,3-dioxygenase</fullName>
    </submittedName>
</protein>
<evidence type="ECO:0000313" key="3">
    <source>
        <dbReference type="EMBL" id="NKY59003.1"/>
    </source>
</evidence>
<organism evidence="3 4">
    <name type="scientific">Nocardia flavorosea</name>
    <dbReference type="NCBI Taxonomy" id="53429"/>
    <lineage>
        <taxon>Bacteria</taxon>
        <taxon>Bacillati</taxon>
        <taxon>Actinomycetota</taxon>
        <taxon>Actinomycetes</taxon>
        <taxon>Mycobacteriales</taxon>
        <taxon>Nocardiaceae</taxon>
        <taxon>Nocardia</taxon>
    </lineage>
</organism>
<dbReference type="InterPro" id="IPR037523">
    <property type="entry name" value="VOC_core"/>
</dbReference>
<keyword evidence="4" id="KW-1185">Reference proteome</keyword>
<evidence type="ECO:0000313" key="4">
    <source>
        <dbReference type="Proteomes" id="UP000570678"/>
    </source>
</evidence>
<dbReference type="PROSITE" id="PS51819">
    <property type="entry name" value="VOC"/>
    <property type="match status" value="1"/>
</dbReference>
<dbReference type="Proteomes" id="UP000570678">
    <property type="component" value="Unassembled WGS sequence"/>
</dbReference>
<reference evidence="3 4" key="1">
    <citation type="submission" date="2020-04" db="EMBL/GenBank/DDBJ databases">
        <title>MicrobeNet Type strains.</title>
        <authorList>
            <person name="Nicholson A.C."/>
        </authorList>
    </citation>
    <scope>NUCLEOTIDE SEQUENCE [LARGE SCALE GENOMIC DNA]</scope>
    <source>
        <strain evidence="3 4">JCM 3332</strain>
    </source>
</reference>
<proteinExistence type="predicted"/>
<feature type="domain" description="VOC" evidence="2">
    <location>
        <begin position="34"/>
        <end position="152"/>
    </location>
</feature>
<evidence type="ECO:0000259" key="2">
    <source>
        <dbReference type="PROSITE" id="PS51819"/>
    </source>
</evidence>
<keyword evidence="3" id="KW-0560">Oxidoreductase</keyword>
<dbReference type="InterPro" id="IPR029068">
    <property type="entry name" value="Glyas_Bleomycin-R_OHBP_Dase"/>
</dbReference>
<dbReference type="EMBL" id="JAAXOT010000013">
    <property type="protein sequence ID" value="NKY59003.1"/>
    <property type="molecule type" value="Genomic_DNA"/>
</dbReference>
<evidence type="ECO:0000256" key="1">
    <source>
        <dbReference type="SAM" id="MobiDB-lite"/>
    </source>
</evidence>
<comment type="caution">
    <text evidence="3">The sequence shown here is derived from an EMBL/GenBank/DDBJ whole genome shotgun (WGS) entry which is preliminary data.</text>
</comment>
<dbReference type="InterPro" id="IPR004360">
    <property type="entry name" value="Glyas_Fos-R_dOase_dom"/>
</dbReference>
<dbReference type="PANTHER" id="PTHR21366">
    <property type="entry name" value="GLYOXALASE FAMILY PROTEIN"/>
    <property type="match status" value="1"/>
</dbReference>
<keyword evidence="3" id="KW-0223">Dioxygenase</keyword>
<dbReference type="PANTHER" id="PTHR21366:SF14">
    <property type="entry name" value="GLYOXALASE DOMAIN-CONTAINING PROTEIN 5"/>
    <property type="match status" value="1"/>
</dbReference>
<dbReference type="AlphaFoldDB" id="A0A846YJE6"/>
<dbReference type="SUPFAM" id="SSF54593">
    <property type="entry name" value="Glyoxalase/Bleomycin resistance protein/Dihydroxybiphenyl dioxygenase"/>
    <property type="match status" value="1"/>
</dbReference>
<sequence>MIGATNPGGEQETAVSQEASPHAAEAEAPISPARLAHVVLRTTRYEEMLTWYKTVLAARTTFEAPGALCFLTYDEEHHRVAVANVPTLAERPAMSTGLEHVAFTYATLGHLVATYERLKALGIEPYWTINHGPTISFYYRDPDSNQIELQVDNFSTIDETNAFLAVEFPKNPIGVEIDADDFVRRFHDGVPESELRKRPDTGAGGFDAVRTI</sequence>
<feature type="region of interest" description="Disordered" evidence="1">
    <location>
        <begin position="1"/>
        <end position="27"/>
    </location>
</feature>
<dbReference type="Gene3D" id="3.10.180.10">
    <property type="entry name" value="2,3-Dihydroxybiphenyl 1,2-Dioxygenase, domain 1"/>
    <property type="match status" value="1"/>
</dbReference>
<feature type="region of interest" description="Disordered" evidence="1">
    <location>
        <begin position="193"/>
        <end position="212"/>
    </location>
</feature>
<dbReference type="InterPro" id="IPR050383">
    <property type="entry name" value="GlyoxalaseI/FosfomycinResist"/>
</dbReference>